<dbReference type="OrthoDB" id="1428778at2"/>
<organism evidence="1 2">
    <name type="scientific">Algibacter lectus</name>
    <dbReference type="NCBI Taxonomy" id="221126"/>
    <lineage>
        <taxon>Bacteria</taxon>
        <taxon>Pseudomonadati</taxon>
        <taxon>Bacteroidota</taxon>
        <taxon>Flavobacteriia</taxon>
        <taxon>Flavobacteriales</taxon>
        <taxon>Flavobacteriaceae</taxon>
        <taxon>Algibacter</taxon>
    </lineage>
</organism>
<evidence type="ECO:0000313" key="2">
    <source>
        <dbReference type="Proteomes" id="UP000029644"/>
    </source>
</evidence>
<dbReference type="AlphaFoldDB" id="A0A090VHV0"/>
<dbReference type="RefSeq" id="WP_042505438.1">
    <property type="nucleotide sequence ID" value="NZ_BBNQ01000013.1"/>
</dbReference>
<gene>
    <name evidence="1" type="ORF">JCM19300_2669</name>
</gene>
<protein>
    <submittedName>
        <fullName evidence="1">Uncharacterized protein</fullName>
    </submittedName>
</protein>
<name>A0A090VHV0_9FLAO</name>
<evidence type="ECO:0000313" key="1">
    <source>
        <dbReference type="EMBL" id="GAL63633.1"/>
    </source>
</evidence>
<dbReference type="EMBL" id="BBNQ01000013">
    <property type="protein sequence ID" value="GAL63633.1"/>
    <property type="molecule type" value="Genomic_DNA"/>
</dbReference>
<sequence>MEKYKIAFKNSLSGKKGVETTVSSTKEVIEHYKSINWFELLKKATPENQNDSDIMDDNSWNFSIEYEKYKKEYILHIYPHLYPTPSVKPDDIKLVIEFKESNIVPTSKFVQFFGGSNVKKVEQYKTEATDLLQEDILEYLKDFLNTNHMNLKKLNSNEFDTMFERVCKVY</sequence>
<reference evidence="1 2" key="1">
    <citation type="journal article" date="2014" name="Genome Announc.">
        <title>Draft Genome Sequences of Marine Flavobacterium Algibacter lectus Strains SS8 and NR4.</title>
        <authorList>
            <person name="Takatani N."/>
            <person name="Nakanishi M."/>
            <person name="Meirelles P."/>
            <person name="Mino S."/>
            <person name="Suda W."/>
            <person name="Oshima K."/>
            <person name="Hattori M."/>
            <person name="Ohkuma M."/>
            <person name="Hosokawa M."/>
            <person name="Miyashita K."/>
            <person name="Thompson F.L."/>
            <person name="Niwa A."/>
            <person name="Sawabe T."/>
            <person name="Sawabe T."/>
        </authorList>
    </citation>
    <scope>NUCLEOTIDE SEQUENCE [LARGE SCALE GENOMIC DNA]</scope>
    <source>
        <strain evidence="1 2">JCM 19300</strain>
    </source>
</reference>
<comment type="caution">
    <text evidence="1">The sequence shown here is derived from an EMBL/GenBank/DDBJ whole genome shotgun (WGS) entry which is preliminary data.</text>
</comment>
<accession>A0A090VHV0</accession>
<dbReference type="Proteomes" id="UP000029644">
    <property type="component" value="Unassembled WGS sequence"/>
</dbReference>
<proteinExistence type="predicted"/>